<dbReference type="InterPro" id="IPR036101">
    <property type="entry name" value="CarD-like/TRCF_RID_sf"/>
</dbReference>
<dbReference type="InterPro" id="IPR003711">
    <property type="entry name" value="CarD-like/TRCF_RID"/>
</dbReference>
<feature type="transmembrane region" description="Helical" evidence="1">
    <location>
        <begin position="20"/>
        <end position="39"/>
    </location>
</feature>
<sequence length="139" mass="14600">MRTAVGSSAAAPGTAEVRAAAAAAAAAPVAVLSVGALVSHPRNGIGRFRGLERSGEQEFAVVEYRDGDIYLPAAQLDALSLLPADDERPLDAVASVHAYDDLKARRGRARARAVTRDKIRKQLVNLGALYAARQSLARP</sequence>
<name>A0A1X6NK03_PORUM</name>
<keyword evidence="1" id="KW-1133">Transmembrane helix</keyword>
<evidence type="ECO:0000259" key="2">
    <source>
        <dbReference type="SMART" id="SM01058"/>
    </source>
</evidence>
<keyword evidence="1" id="KW-0472">Membrane</keyword>
<gene>
    <name evidence="3" type="ORF">BU14_2072s0001</name>
</gene>
<dbReference type="Proteomes" id="UP000218209">
    <property type="component" value="Unassembled WGS sequence"/>
</dbReference>
<keyword evidence="1" id="KW-0812">Transmembrane</keyword>
<dbReference type="AlphaFoldDB" id="A0A1X6NK03"/>
<feature type="non-terminal residue" evidence="3">
    <location>
        <position position="139"/>
    </location>
</feature>
<dbReference type="EMBL" id="KV919943">
    <property type="protein sequence ID" value="OSX68934.1"/>
    <property type="molecule type" value="Genomic_DNA"/>
</dbReference>
<keyword evidence="4" id="KW-1185">Reference proteome</keyword>
<dbReference type="SUPFAM" id="SSF141259">
    <property type="entry name" value="CarD-like"/>
    <property type="match status" value="1"/>
</dbReference>
<dbReference type="Gene3D" id="2.40.10.170">
    <property type="match status" value="1"/>
</dbReference>
<dbReference type="SMART" id="SM01058">
    <property type="entry name" value="CarD_TRCF"/>
    <property type="match status" value="1"/>
</dbReference>
<protein>
    <recommendedName>
        <fullName evidence="2">CarD-like/TRCF RNAP-interacting domain-containing protein</fullName>
    </recommendedName>
</protein>
<evidence type="ECO:0000313" key="4">
    <source>
        <dbReference type="Proteomes" id="UP000218209"/>
    </source>
</evidence>
<feature type="domain" description="CarD-like/TRCF RNAP-interacting" evidence="2">
    <location>
        <begin position="31"/>
        <end position="131"/>
    </location>
</feature>
<reference evidence="3 4" key="1">
    <citation type="submission" date="2017-03" db="EMBL/GenBank/DDBJ databases">
        <title>WGS assembly of Porphyra umbilicalis.</title>
        <authorList>
            <person name="Brawley S.H."/>
            <person name="Blouin N.A."/>
            <person name="Ficko-Blean E."/>
            <person name="Wheeler G.L."/>
            <person name="Lohr M."/>
            <person name="Goodson H.V."/>
            <person name="Jenkins J.W."/>
            <person name="Blaby-Haas C.E."/>
            <person name="Helliwell K.E."/>
            <person name="Chan C."/>
            <person name="Marriage T."/>
            <person name="Bhattacharya D."/>
            <person name="Klein A.S."/>
            <person name="Badis Y."/>
            <person name="Brodie J."/>
            <person name="Cao Y."/>
            <person name="Collen J."/>
            <person name="Dittami S.M."/>
            <person name="Gachon C.M."/>
            <person name="Green B.R."/>
            <person name="Karpowicz S."/>
            <person name="Kim J.W."/>
            <person name="Kudahl U."/>
            <person name="Lin S."/>
            <person name="Michel G."/>
            <person name="Mittag M."/>
            <person name="Olson B.J."/>
            <person name="Pangilinan J."/>
            <person name="Peng Y."/>
            <person name="Qiu H."/>
            <person name="Shu S."/>
            <person name="Singer J.T."/>
            <person name="Smith A.G."/>
            <person name="Sprecher B.N."/>
            <person name="Wagner V."/>
            <person name="Wang W."/>
            <person name="Wang Z.-Y."/>
            <person name="Yan J."/>
            <person name="Yarish C."/>
            <person name="Zoeuner-Riek S."/>
            <person name="Zhuang Y."/>
            <person name="Zou Y."/>
            <person name="Lindquist E.A."/>
            <person name="Grimwood J."/>
            <person name="Barry K."/>
            <person name="Rokhsar D.S."/>
            <person name="Schmutz J."/>
            <person name="Stiller J.W."/>
            <person name="Grossman A.R."/>
            <person name="Prochnik S.E."/>
        </authorList>
    </citation>
    <scope>NUCLEOTIDE SEQUENCE [LARGE SCALE GENOMIC DNA]</scope>
    <source>
        <strain evidence="3">4086291</strain>
    </source>
</reference>
<evidence type="ECO:0000313" key="3">
    <source>
        <dbReference type="EMBL" id="OSX68934.1"/>
    </source>
</evidence>
<organism evidence="3 4">
    <name type="scientific">Porphyra umbilicalis</name>
    <name type="common">Purple laver</name>
    <name type="synonym">Red alga</name>
    <dbReference type="NCBI Taxonomy" id="2786"/>
    <lineage>
        <taxon>Eukaryota</taxon>
        <taxon>Rhodophyta</taxon>
        <taxon>Bangiophyceae</taxon>
        <taxon>Bangiales</taxon>
        <taxon>Bangiaceae</taxon>
        <taxon>Porphyra</taxon>
    </lineage>
</organism>
<evidence type="ECO:0000256" key="1">
    <source>
        <dbReference type="SAM" id="Phobius"/>
    </source>
</evidence>
<proteinExistence type="predicted"/>
<accession>A0A1X6NK03</accession>
<dbReference type="Pfam" id="PF02559">
    <property type="entry name" value="CarD_TRCF_RID"/>
    <property type="match status" value="1"/>
</dbReference>
<dbReference type="OrthoDB" id="1718at2759"/>